<sequence>MFNPQGTSTRTGGSDAATDAAARVENGEGRGQIVIACDHASNHVPARFRDLGLAPADLLRHIAWDPGALGVSRSLARRLDAPLVLSCVSRLVLDCNREPGVFDSIPAASEDTPIPGNAGLTEADRAWRAREVYEPFHAALTAIVAARSAVGPVAVVSVHSFTPVYRGTPRPWHVGILFDRDRRLSQPILQALRRETGLVVGENQPYSPDDRVYHTLDRHAQSRGLPSVMVEIRNDLVATPEAEEAWGERLADVIADALPGALEQGPGQPADRAR</sequence>
<comment type="caution">
    <text evidence="1">The sequence shown here is derived from an EMBL/GenBank/DDBJ whole genome shotgun (WGS) entry which is preliminary data.</text>
</comment>
<dbReference type="Proteomes" id="UP001242480">
    <property type="component" value="Unassembled WGS sequence"/>
</dbReference>
<dbReference type="RefSeq" id="WP_307275049.1">
    <property type="nucleotide sequence ID" value="NZ_JAUSVX010000007.1"/>
</dbReference>
<proteinExistence type="predicted"/>
<dbReference type="InterPro" id="IPR011227">
    <property type="entry name" value="UCP029730"/>
</dbReference>
<reference evidence="1 2" key="1">
    <citation type="submission" date="2023-07" db="EMBL/GenBank/DDBJ databases">
        <title>Genomic Encyclopedia of Type Strains, Phase IV (KMG-IV): sequencing the most valuable type-strain genomes for metagenomic binning, comparative biology and taxonomic classification.</title>
        <authorList>
            <person name="Goeker M."/>
        </authorList>
    </citation>
    <scope>NUCLEOTIDE SEQUENCE [LARGE SCALE GENOMIC DNA]</scope>
    <source>
        <strain evidence="1 2">DSM 19619</strain>
    </source>
</reference>
<dbReference type="Gene3D" id="3.40.630.40">
    <property type="entry name" value="Zn-dependent exopeptidases"/>
    <property type="match status" value="1"/>
</dbReference>
<name>A0ABU0J946_9HYPH</name>
<accession>A0ABU0J946</accession>
<dbReference type="EMBL" id="JAUSVX010000007">
    <property type="protein sequence ID" value="MDQ0470793.1"/>
    <property type="molecule type" value="Genomic_DNA"/>
</dbReference>
<dbReference type="Pfam" id="PF05013">
    <property type="entry name" value="FGase"/>
    <property type="match status" value="1"/>
</dbReference>
<organism evidence="1 2">
    <name type="scientific">Labrys wisconsinensis</name>
    <dbReference type="NCBI Taxonomy" id="425677"/>
    <lineage>
        <taxon>Bacteria</taxon>
        <taxon>Pseudomonadati</taxon>
        <taxon>Pseudomonadota</taxon>
        <taxon>Alphaproteobacteria</taxon>
        <taxon>Hyphomicrobiales</taxon>
        <taxon>Xanthobacteraceae</taxon>
        <taxon>Labrys</taxon>
    </lineage>
</organism>
<keyword evidence="2" id="KW-1185">Reference proteome</keyword>
<evidence type="ECO:0000313" key="1">
    <source>
        <dbReference type="EMBL" id="MDQ0470793.1"/>
    </source>
</evidence>
<protein>
    <submittedName>
        <fullName evidence="1">N-formylglutamate amidohydrolase</fullName>
    </submittedName>
</protein>
<gene>
    <name evidence="1" type="ORF">QO011_003812</name>
</gene>
<evidence type="ECO:0000313" key="2">
    <source>
        <dbReference type="Proteomes" id="UP001242480"/>
    </source>
</evidence>
<dbReference type="SUPFAM" id="SSF53187">
    <property type="entry name" value="Zn-dependent exopeptidases"/>
    <property type="match status" value="1"/>
</dbReference>
<dbReference type="InterPro" id="IPR007709">
    <property type="entry name" value="N-FG_amidohydro"/>
</dbReference>
<dbReference type="PIRSF" id="PIRSF029730">
    <property type="entry name" value="UCP029730"/>
    <property type="match status" value="1"/>
</dbReference>